<reference evidence="1" key="1">
    <citation type="submission" date="2021-10" db="EMBL/GenBank/DDBJ databases">
        <title>Melipona bicolor Genome sequencing and assembly.</title>
        <authorList>
            <person name="Araujo N.S."/>
            <person name="Arias M.C."/>
        </authorList>
    </citation>
    <scope>NUCLEOTIDE SEQUENCE</scope>
    <source>
        <strain evidence="1">USP_2M_L1-L4_2017</strain>
        <tissue evidence="1">Whole body</tissue>
    </source>
</reference>
<feature type="non-terminal residue" evidence="1">
    <location>
        <position position="1"/>
    </location>
</feature>
<sequence>EQDPKNPDRSNSTYVQFYRAISITHQRNTSSNITLHARTSACKTHARAWKPFPKDPET</sequence>
<keyword evidence="2" id="KW-1185">Reference proteome</keyword>
<dbReference type="Proteomes" id="UP001177670">
    <property type="component" value="Unassembled WGS sequence"/>
</dbReference>
<evidence type="ECO:0000313" key="2">
    <source>
        <dbReference type="Proteomes" id="UP001177670"/>
    </source>
</evidence>
<evidence type="ECO:0000313" key="1">
    <source>
        <dbReference type="EMBL" id="KAK1135925.1"/>
    </source>
</evidence>
<gene>
    <name evidence="1" type="ORF">K0M31_000497</name>
</gene>
<dbReference type="AlphaFoldDB" id="A0AA40GEZ2"/>
<organism evidence="1 2">
    <name type="scientific">Melipona bicolor</name>
    <dbReference type="NCBI Taxonomy" id="60889"/>
    <lineage>
        <taxon>Eukaryota</taxon>
        <taxon>Metazoa</taxon>
        <taxon>Ecdysozoa</taxon>
        <taxon>Arthropoda</taxon>
        <taxon>Hexapoda</taxon>
        <taxon>Insecta</taxon>
        <taxon>Pterygota</taxon>
        <taxon>Neoptera</taxon>
        <taxon>Endopterygota</taxon>
        <taxon>Hymenoptera</taxon>
        <taxon>Apocrita</taxon>
        <taxon>Aculeata</taxon>
        <taxon>Apoidea</taxon>
        <taxon>Anthophila</taxon>
        <taxon>Apidae</taxon>
        <taxon>Melipona</taxon>
    </lineage>
</organism>
<protein>
    <submittedName>
        <fullName evidence="1">Uncharacterized protein</fullName>
    </submittedName>
</protein>
<accession>A0AA40GEZ2</accession>
<comment type="caution">
    <text evidence="1">The sequence shown here is derived from an EMBL/GenBank/DDBJ whole genome shotgun (WGS) entry which is preliminary data.</text>
</comment>
<name>A0AA40GEZ2_9HYME</name>
<dbReference type="EMBL" id="JAHYIQ010000001">
    <property type="protein sequence ID" value="KAK1135925.1"/>
    <property type="molecule type" value="Genomic_DNA"/>
</dbReference>
<proteinExistence type="predicted"/>